<dbReference type="AlphaFoldDB" id="A0A4U0P3V4"/>
<dbReference type="SUPFAM" id="SSF69322">
    <property type="entry name" value="Tricorn protease domain 2"/>
    <property type="match status" value="1"/>
</dbReference>
<dbReference type="Gene3D" id="2.60.40.2340">
    <property type="match status" value="1"/>
</dbReference>
<dbReference type="InterPro" id="IPR027863">
    <property type="entry name" value="DUF4623"/>
</dbReference>
<gene>
    <name evidence="2" type="ORF">FAZ15_05530</name>
</gene>
<organism evidence="2 3">
    <name type="scientific">Sphingobacterium olei</name>
    <dbReference type="NCBI Taxonomy" id="2571155"/>
    <lineage>
        <taxon>Bacteria</taxon>
        <taxon>Pseudomonadati</taxon>
        <taxon>Bacteroidota</taxon>
        <taxon>Sphingobacteriia</taxon>
        <taxon>Sphingobacteriales</taxon>
        <taxon>Sphingobacteriaceae</taxon>
        <taxon>Sphingobacterium</taxon>
    </lineage>
</organism>
<dbReference type="Pfam" id="PF15416">
    <property type="entry name" value="DUF4623"/>
    <property type="match status" value="1"/>
</dbReference>
<feature type="chain" id="PRO_5020905984" evidence="1">
    <location>
        <begin position="27"/>
        <end position="477"/>
    </location>
</feature>
<dbReference type="Proteomes" id="UP000306808">
    <property type="component" value="Unassembled WGS sequence"/>
</dbReference>
<feature type="signal peptide" evidence="1">
    <location>
        <begin position="1"/>
        <end position="26"/>
    </location>
</feature>
<evidence type="ECO:0000313" key="3">
    <source>
        <dbReference type="Proteomes" id="UP000306808"/>
    </source>
</evidence>
<dbReference type="OrthoDB" id="1047678at2"/>
<evidence type="ECO:0000256" key="1">
    <source>
        <dbReference type="SAM" id="SignalP"/>
    </source>
</evidence>
<proteinExistence type="predicted"/>
<accession>A0A4U0P3V4</accession>
<protein>
    <submittedName>
        <fullName evidence="2">DUF4623 domain-containing protein</fullName>
    </submittedName>
</protein>
<keyword evidence="1" id="KW-0732">Signal</keyword>
<reference evidence="2 3" key="1">
    <citation type="submission" date="2019-04" db="EMBL/GenBank/DDBJ databases">
        <title>Sphingobacterium olei sp. nov., isolated from oil-contaminated soil.</title>
        <authorList>
            <person name="Liu B."/>
        </authorList>
    </citation>
    <scope>NUCLEOTIDE SEQUENCE [LARGE SCALE GENOMIC DNA]</scope>
    <source>
        <strain evidence="2 3">HAL-9</strain>
    </source>
</reference>
<sequence>MKMLNIIFKSSTVLGLLLLFTLNSCKDDLPSEMDTSSKFTKLESIRLVNAGSNGDIALEGTIDHDKKEISFPRIDPDTDFSNLKFEIQGSDGARLEKDFYEVVFQEGESERSIVLKVVNNPRSSEYFARLRLRVPVFGAEFTQAVTYDYSNNPGGNAKYDKFTGGLVRGSGFSKNYVLVVDRSGNNAHVLRVSDLRNNVVTPIPLGAPAGGYAGGTFTMHSGAISGDHIYVASLSGSNASPLKIYHWTDPAQPAEVILNTTTAAATPASYRFGDNMSVNLDENGNGNIYFVDNGGLRILKYNVTNYTTISAPVFFETGVAALGSWGSYNKVPNSSQYIFTGHDGPVRLVGEQANVVYQATKFPVRLSDVRVVNFNGERYIMGVTAARTGQEGTVFQVYNITRGETVDDGLRFLDASADGPLLSYSLDGPVNINPASQTGWAVIKDGEGNDDKLLLYAATLDAGFVFFEVPKKVLTED</sequence>
<comment type="caution">
    <text evidence="2">The sequence shown here is derived from an EMBL/GenBank/DDBJ whole genome shotgun (WGS) entry which is preliminary data.</text>
</comment>
<keyword evidence="3" id="KW-1185">Reference proteome</keyword>
<dbReference type="EMBL" id="SUME01000002">
    <property type="protein sequence ID" value="TJZ61973.1"/>
    <property type="molecule type" value="Genomic_DNA"/>
</dbReference>
<name>A0A4U0P3V4_9SPHI</name>
<evidence type="ECO:0000313" key="2">
    <source>
        <dbReference type="EMBL" id="TJZ61973.1"/>
    </source>
</evidence>